<dbReference type="EMBL" id="JAGSPB010000002">
    <property type="protein sequence ID" value="MBV7266276.1"/>
    <property type="molecule type" value="Genomic_DNA"/>
</dbReference>
<gene>
    <name evidence="2" type="ORF">KCG45_08805</name>
</gene>
<feature type="domain" description="TadE-like" evidence="1">
    <location>
        <begin position="24"/>
        <end position="64"/>
    </location>
</feature>
<proteinExistence type="predicted"/>
<dbReference type="Proteomes" id="UP000699975">
    <property type="component" value="Unassembled WGS sequence"/>
</dbReference>
<evidence type="ECO:0000313" key="2">
    <source>
        <dbReference type="EMBL" id="MBV7266276.1"/>
    </source>
</evidence>
<dbReference type="InterPro" id="IPR012495">
    <property type="entry name" value="TadE-like_dom"/>
</dbReference>
<sequence length="229" mass="24747">MKMTRLILPVRRKMRSLARDANAVAMVEFAFTAPVLLLLGLGGMELAYAANMHMRVSQLTMQIADNASRLGDKDALAAQRVFEGDVLDALRGADIQAGDLDLFENGRVIISSLEQNADGGQWIHWQRCMGKKVFSSAYGTAGTGELGTAFAGMGVAGEELKAPPNGAVMYVEVSVDYESLTKASLVQGYILPLEIKSEAAFTVRSARDLERLYDQPGVSAATCDKYEAF</sequence>
<reference evidence="2 3" key="1">
    <citation type="submission" date="2021-04" db="EMBL/GenBank/DDBJ databases">
        <authorList>
            <person name="Pira H."/>
            <person name="Risdian C."/>
            <person name="Wink J."/>
        </authorList>
    </citation>
    <scope>NUCLEOTIDE SEQUENCE [LARGE SCALE GENOMIC DNA]</scope>
    <source>
        <strain evidence="2 3">WH131</strain>
    </source>
</reference>
<evidence type="ECO:0000313" key="3">
    <source>
        <dbReference type="Proteomes" id="UP000699975"/>
    </source>
</evidence>
<protein>
    <submittedName>
        <fullName evidence="2">Pilus assembly protein</fullName>
    </submittedName>
</protein>
<organism evidence="2 3">
    <name type="scientific">Erythrobacter ani</name>
    <dbReference type="NCBI Taxonomy" id="2827235"/>
    <lineage>
        <taxon>Bacteria</taxon>
        <taxon>Pseudomonadati</taxon>
        <taxon>Pseudomonadota</taxon>
        <taxon>Alphaproteobacteria</taxon>
        <taxon>Sphingomonadales</taxon>
        <taxon>Erythrobacteraceae</taxon>
        <taxon>Erythrobacter/Porphyrobacter group</taxon>
        <taxon>Erythrobacter</taxon>
    </lineage>
</organism>
<dbReference type="Pfam" id="PF07811">
    <property type="entry name" value="TadE"/>
    <property type="match status" value="1"/>
</dbReference>
<keyword evidence="3" id="KW-1185">Reference proteome</keyword>
<accession>A0ABS6SML4</accession>
<evidence type="ECO:0000259" key="1">
    <source>
        <dbReference type="Pfam" id="PF07811"/>
    </source>
</evidence>
<name>A0ABS6SML4_9SPHN</name>
<dbReference type="RefSeq" id="WP_218316895.1">
    <property type="nucleotide sequence ID" value="NZ_JAGSPB010000002.1"/>
</dbReference>
<comment type="caution">
    <text evidence="2">The sequence shown here is derived from an EMBL/GenBank/DDBJ whole genome shotgun (WGS) entry which is preliminary data.</text>
</comment>